<evidence type="ECO:0000256" key="3">
    <source>
        <dbReference type="ARBA" id="ARBA00022448"/>
    </source>
</evidence>
<name>A0ABP3NHJ8_SACER</name>
<evidence type="ECO:0000313" key="12">
    <source>
        <dbReference type="Proteomes" id="UP001500729"/>
    </source>
</evidence>
<feature type="transmembrane region" description="Helical" evidence="9">
    <location>
        <begin position="54"/>
        <end position="76"/>
    </location>
</feature>
<feature type="transmembrane region" description="Helical" evidence="9">
    <location>
        <begin position="363"/>
        <end position="383"/>
    </location>
</feature>
<dbReference type="PANTHER" id="PTHR43528">
    <property type="entry name" value="ALPHA-KETOGLUTARATE PERMEASE"/>
    <property type="match status" value="1"/>
</dbReference>
<evidence type="ECO:0000256" key="5">
    <source>
        <dbReference type="ARBA" id="ARBA00022692"/>
    </source>
</evidence>
<comment type="similarity">
    <text evidence="2">Belongs to the major facilitator superfamily. Metabolite:H+ Symporter (MHS) family (TC 2.A.1.6) family.</text>
</comment>
<dbReference type="EMBL" id="BAAAGS010000037">
    <property type="protein sequence ID" value="GAA0544163.1"/>
    <property type="molecule type" value="Genomic_DNA"/>
</dbReference>
<feature type="transmembrane region" description="Helical" evidence="9">
    <location>
        <begin position="304"/>
        <end position="324"/>
    </location>
</feature>
<evidence type="ECO:0000256" key="9">
    <source>
        <dbReference type="SAM" id="Phobius"/>
    </source>
</evidence>
<accession>A0ABP3NHJ8</accession>
<keyword evidence="6" id="KW-0769">Symport</keyword>
<evidence type="ECO:0000256" key="7">
    <source>
        <dbReference type="ARBA" id="ARBA00022989"/>
    </source>
</evidence>
<dbReference type="InterPro" id="IPR036259">
    <property type="entry name" value="MFS_trans_sf"/>
</dbReference>
<proteinExistence type="inferred from homology"/>
<keyword evidence="8 9" id="KW-0472">Membrane</keyword>
<dbReference type="Pfam" id="PF07690">
    <property type="entry name" value="MFS_1"/>
    <property type="match status" value="1"/>
</dbReference>
<protein>
    <submittedName>
        <fullName evidence="11">MFS transporter</fullName>
    </submittedName>
</protein>
<dbReference type="InterPro" id="IPR051084">
    <property type="entry name" value="H+-coupled_symporters"/>
</dbReference>
<dbReference type="PROSITE" id="PS50850">
    <property type="entry name" value="MFS"/>
    <property type="match status" value="1"/>
</dbReference>
<evidence type="ECO:0000259" key="10">
    <source>
        <dbReference type="PROSITE" id="PS50850"/>
    </source>
</evidence>
<keyword evidence="12" id="KW-1185">Reference proteome</keyword>
<gene>
    <name evidence="11" type="ORF">GCM10009533_48900</name>
</gene>
<dbReference type="InterPro" id="IPR020846">
    <property type="entry name" value="MFS_dom"/>
</dbReference>
<dbReference type="Proteomes" id="UP001500729">
    <property type="component" value="Unassembled WGS sequence"/>
</dbReference>
<keyword evidence="7 9" id="KW-1133">Transmembrane helix</keyword>
<evidence type="ECO:0000256" key="2">
    <source>
        <dbReference type="ARBA" id="ARBA00008240"/>
    </source>
</evidence>
<dbReference type="RefSeq" id="WP_009947649.1">
    <property type="nucleotide sequence ID" value="NZ_BAAAGS010000037.1"/>
</dbReference>
<keyword evidence="4" id="KW-1003">Cell membrane</keyword>
<keyword evidence="5 9" id="KW-0812">Transmembrane</keyword>
<feature type="transmembrane region" description="Helical" evidence="9">
    <location>
        <begin position="275"/>
        <end position="292"/>
    </location>
</feature>
<dbReference type="PANTHER" id="PTHR43528:SF1">
    <property type="entry name" value="ALPHA-KETOGLUTARATE PERMEASE"/>
    <property type="match status" value="1"/>
</dbReference>
<evidence type="ECO:0000256" key="1">
    <source>
        <dbReference type="ARBA" id="ARBA00004651"/>
    </source>
</evidence>
<keyword evidence="3" id="KW-0813">Transport</keyword>
<feature type="transmembrane region" description="Helical" evidence="9">
    <location>
        <begin position="188"/>
        <end position="206"/>
    </location>
</feature>
<comment type="subcellular location">
    <subcellularLocation>
        <location evidence="1">Cell membrane</location>
        <topology evidence="1">Multi-pass membrane protein</topology>
    </subcellularLocation>
</comment>
<evidence type="ECO:0000256" key="4">
    <source>
        <dbReference type="ARBA" id="ARBA00022475"/>
    </source>
</evidence>
<feature type="transmembrane region" description="Helical" evidence="9">
    <location>
        <begin position="153"/>
        <end position="176"/>
    </location>
</feature>
<evidence type="ECO:0000256" key="8">
    <source>
        <dbReference type="ARBA" id="ARBA00023136"/>
    </source>
</evidence>
<dbReference type="InterPro" id="IPR005829">
    <property type="entry name" value="Sugar_transporter_CS"/>
</dbReference>
<reference evidence="12" key="1">
    <citation type="journal article" date="2019" name="Int. J. Syst. Evol. Microbiol.">
        <title>The Global Catalogue of Microorganisms (GCM) 10K type strain sequencing project: providing services to taxonomists for standard genome sequencing and annotation.</title>
        <authorList>
            <consortium name="The Broad Institute Genomics Platform"/>
            <consortium name="The Broad Institute Genome Sequencing Center for Infectious Disease"/>
            <person name="Wu L."/>
            <person name="Ma J."/>
        </authorList>
    </citation>
    <scope>NUCLEOTIDE SEQUENCE [LARGE SCALE GENOMIC DNA]</scope>
    <source>
        <strain evidence="12">JCM 10303</strain>
    </source>
</reference>
<feature type="domain" description="Major facilitator superfamily (MFS) profile" evidence="10">
    <location>
        <begin position="16"/>
        <end position="418"/>
    </location>
</feature>
<evidence type="ECO:0000313" key="11">
    <source>
        <dbReference type="EMBL" id="GAA0544163.1"/>
    </source>
</evidence>
<feature type="transmembrane region" description="Helical" evidence="9">
    <location>
        <begin position="395"/>
        <end position="414"/>
    </location>
</feature>
<dbReference type="PROSITE" id="PS00217">
    <property type="entry name" value="SUGAR_TRANSPORT_2"/>
    <property type="match status" value="1"/>
</dbReference>
<comment type="caution">
    <text evidence="11">The sequence shown here is derived from an EMBL/GenBank/DDBJ whole genome shotgun (WGS) entry which is preliminary data.</text>
</comment>
<sequence length="423" mass="44594">MAESTLAAKPASRSRTLLGTGVGNALEWYDWGIYAVFAPFFAQQFFNAADPFSAILSTLAVFAVGFLARPIGAWLFGLLADRRGRRMAMTLSVGGAAVGSLAIGLSPTYAAVGAGASLILLTARLVQGLAHGGEMPSAQTYISEMAPARRRGLWASLMYFSGTLGTIAGTGVGAVLTTVLSEPQMNSWGWRIPFVLGGILGLYALVMRQRMSETEAFRTARTDPEPMWAAIVRHRRQALQVIGMTVGLTVSYYAWAVSAPQYAISARGVDPTGALWAGLLANVVFIAVLPLWGALADRIGRKPVMLISAGGMALAIFPLDGMIGSSPVRLFAAMSVAMVLIAASAAIAPAVYCEMFPTRIRTVGVGIPYAVAVATFGGTAPYLQTWVGQSFGAAWFTGYIAALLLVSAVIVTTLPETRGRRLD</sequence>
<feature type="transmembrane region" description="Helical" evidence="9">
    <location>
        <begin position="330"/>
        <end position="351"/>
    </location>
</feature>
<organism evidence="11 12">
    <name type="scientific">Saccharopolyspora erythraea</name>
    <name type="common">Streptomyces erythraeus</name>
    <dbReference type="NCBI Taxonomy" id="1836"/>
    <lineage>
        <taxon>Bacteria</taxon>
        <taxon>Bacillati</taxon>
        <taxon>Actinomycetota</taxon>
        <taxon>Actinomycetes</taxon>
        <taxon>Pseudonocardiales</taxon>
        <taxon>Pseudonocardiaceae</taxon>
        <taxon>Saccharopolyspora</taxon>
    </lineage>
</organism>
<dbReference type="SUPFAM" id="SSF103473">
    <property type="entry name" value="MFS general substrate transporter"/>
    <property type="match status" value="1"/>
</dbReference>
<dbReference type="Gene3D" id="1.20.1250.20">
    <property type="entry name" value="MFS general substrate transporter like domains"/>
    <property type="match status" value="2"/>
</dbReference>
<dbReference type="InterPro" id="IPR011701">
    <property type="entry name" value="MFS"/>
</dbReference>
<evidence type="ECO:0000256" key="6">
    <source>
        <dbReference type="ARBA" id="ARBA00022847"/>
    </source>
</evidence>
<feature type="transmembrane region" description="Helical" evidence="9">
    <location>
        <begin position="238"/>
        <end position="255"/>
    </location>
</feature>